<dbReference type="GO" id="GO:0004692">
    <property type="term" value="F:cGMP-dependent protein kinase activity"/>
    <property type="evidence" value="ECO:0007669"/>
    <property type="project" value="UniProtKB-EC"/>
</dbReference>
<dbReference type="PROSITE" id="PS00107">
    <property type="entry name" value="PROTEIN_KINASE_ATP"/>
    <property type="match status" value="1"/>
</dbReference>
<feature type="compositionally biased region" description="Polar residues" evidence="16">
    <location>
        <begin position="31"/>
        <end position="40"/>
    </location>
</feature>
<evidence type="ECO:0000256" key="6">
    <source>
        <dbReference type="ARBA" id="ARBA00022741"/>
    </source>
</evidence>
<dbReference type="InterPro" id="IPR017441">
    <property type="entry name" value="Protein_kinase_ATP_BS"/>
</dbReference>
<keyword evidence="3 12" id="KW-0723">Serine/threonine-protein kinase</keyword>
<comment type="similarity">
    <text evidence="1 12">Belongs to the protein kinase superfamily. AGC Ser/Thr protein kinase family. cGMP subfamily.</text>
</comment>
<evidence type="ECO:0000256" key="12">
    <source>
        <dbReference type="PIRNR" id="PIRNR000559"/>
    </source>
</evidence>
<dbReference type="PANTHER" id="PTHR24353">
    <property type="entry name" value="CYCLIC NUCLEOTIDE-DEPENDENT PROTEIN KINASE"/>
    <property type="match status" value="1"/>
</dbReference>
<evidence type="ECO:0000256" key="7">
    <source>
        <dbReference type="ARBA" id="ARBA00022777"/>
    </source>
</evidence>
<keyword evidence="21" id="KW-1185">Reference proteome</keyword>
<dbReference type="Pfam" id="PF00027">
    <property type="entry name" value="cNMP_binding"/>
    <property type="match status" value="2"/>
</dbReference>
<evidence type="ECO:0000313" key="20">
    <source>
        <dbReference type="EMBL" id="KAL3283503.1"/>
    </source>
</evidence>
<dbReference type="FunFam" id="3.30.200.20:FF:000042">
    <property type="entry name" value="Aurora kinase A"/>
    <property type="match status" value="1"/>
</dbReference>
<dbReference type="FunFam" id="1.10.510.10:FF:000210">
    <property type="entry name" value="Non-specific serine/threonine protein kinase"/>
    <property type="match status" value="1"/>
</dbReference>
<dbReference type="PANTHER" id="PTHR24353:SF144">
    <property type="match status" value="1"/>
</dbReference>
<evidence type="ECO:0000256" key="10">
    <source>
        <dbReference type="ARBA" id="ARBA00047298"/>
    </source>
</evidence>
<protein>
    <recommendedName>
        <fullName evidence="2 12">cGMP-dependent protein kinase</fullName>
        <ecNumber evidence="2 12">2.7.11.12</ecNumber>
    </recommendedName>
</protein>
<evidence type="ECO:0000256" key="13">
    <source>
        <dbReference type="PIRSR" id="PIRSR000559-1"/>
    </source>
</evidence>
<dbReference type="PROSITE" id="PS50011">
    <property type="entry name" value="PROTEIN_KINASE_DOM"/>
    <property type="match status" value="1"/>
</dbReference>
<comment type="catalytic activity">
    <reaction evidence="10 12">
        <text>L-threonyl-[protein] + ATP = O-phospho-L-threonyl-[protein] + ADP + H(+)</text>
        <dbReference type="Rhea" id="RHEA:46608"/>
        <dbReference type="Rhea" id="RHEA-COMP:11060"/>
        <dbReference type="Rhea" id="RHEA-COMP:11605"/>
        <dbReference type="ChEBI" id="CHEBI:15378"/>
        <dbReference type="ChEBI" id="CHEBI:30013"/>
        <dbReference type="ChEBI" id="CHEBI:30616"/>
        <dbReference type="ChEBI" id="CHEBI:61977"/>
        <dbReference type="ChEBI" id="CHEBI:456216"/>
        <dbReference type="EC" id="2.7.11.12"/>
    </reaction>
</comment>
<dbReference type="CDD" id="cd05572">
    <property type="entry name" value="STKc_cGK"/>
    <property type="match status" value="1"/>
</dbReference>
<feature type="domain" description="Protein kinase" evidence="17">
    <location>
        <begin position="440"/>
        <end position="703"/>
    </location>
</feature>
<dbReference type="InterPro" id="IPR018490">
    <property type="entry name" value="cNMP-bd_dom_sf"/>
</dbReference>
<evidence type="ECO:0000256" key="8">
    <source>
        <dbReference type="ARBA" id="ARBA00022840"/>
    </source>
</evidence>
<gene>
    <name evidence="20" type="ORF">HHI36_006642</name>
</gene>
<keyword evidence="5 12" id="KW-0808">Transferase</keyword>
<dbReference type="Pfam" id="PF00069">
    <property type="entry name" value="Pkinase"/>
    <property type="match status" value="1"/>
</dbReference>
<feature type="domain" description="Cyclic nucleotide-binding" evidence="18">
    <location>
        <begin position="185"/>
        <end position="301"/>
    </location>
</feature>
<evidence type="ECO:0000256" key="16">
    <source>
        <dbReference type="SAM" id="MobiDB-lite"/>
    </source>
</evidence>
<dbReference type="SMART" id="SM00220">
    <property type="entry name" value="S_TKc"/>
    <property type="match status" value="1"/>
</dbReference>
<dbReference type="PROSITE" id="PS51285">
    <property type="entry name" value="AGC_KINASE_CTER"/>
    <property type="match status" value="1"/>
</dbReference>
<dbReference type="GO" id="GO:0005524">
    <property type="term" value="F:ATP binding"/>
    <property type="evidence" value="ECO:0007669"/>
    <property type="project" value="UniProtKB-UniRule"/>
</dbReference>
<evidence type="ECO:0000259" key="17">
    <source>
        <dbReference type="PROSITE" id="PS50011"/>
    </source>
</evidence>
<dbReference type="PROSITE" id="PS00108">
    <property type="entry name" value="PROTEIN_KINASE_ST"/>
    <property type="match status" value="1"/>
</dbReference>
<evidence type="ECO:0000256" key="11">
    <source>
        <dbReference type="ARBA" id="ARBA00047462"/>
    </source>
</evidence>
<dbReference type="Gene3D" id="1.10.510.10">
    <property type="entry name" value="Transferase(Phosphotransferase) domain 1"/>
    <property type="match status" value="1"/>
</dbReference>
<dbReference type="SUPFAM" id="SSF51206">
    <property type="entry name" value="cAMP-binding domain-like"/>
    <property type="match status" value="2"/>
</dbReference>
<dbReference type="PROSITE" id="PS00889">
    <property type="entry name" value="CNMP_BINDING_2"/>
    <property type="match status" value="1"/>
</dbReference>
<feature type="region of interest" description="Disordered" evidence="16">
    <location>
        <begin position="28"/>
        <end position="49"/>
    </location>
</feature>
<dbReference type="InterPro" id="IPR000719">
    <property type="entry name" value="Prot_kinase_dom"/>
</dbReference>
<evidence type="ECO:0000313" key="21">
    <source>
        <dbReference type="Proteomes" id="UP001516400"/>
    </source>
</evidence>
<dbReference type="Gene3D" id="2.60.120.10">
    <property type="entry name" value="Jelly Rolls"/>
    <property type="match status" value="2"/>
</dbReference>
<feature type="active site" description="Proton acceptor" evidence="13">
    <location>
        <position position="566"/>
    </location>
</feature>
<feature type="domain" description="AGC-kinase C-terminal" evidence="19">
    <location>
        <begin position="704"/>
        <end position="754"/>
    </location>
</feature>
<dbReference type="CDD" id="cd00038">
    <property type="entry name" value="CAP_ED"/>
    <property type="match status" value="2"/>
</dbReference>
<evidence type="ECO:0000259" key="18">
    <source>
        <dbReference type="PROSITE" id="PS50042"/>
    </source>
</evidence>
<evidence type="ECO:0000256" key="3">
    <source>
        <dbReference type="ARBA" id="ARBA00022527"/>
    </source>
</evidence>
<accession>A0ABD2NY17</accession>
<dbReference type="InterPro" id="IPR000595">
    <property type="entry name" value="cNMP-bd_dom"/>
</dbReference>
<dbReference type="Proteomes" id="UP001516400">
    <property type="component" value="Unassembled WGS sequence"/>
</dbReference>
<feature type="compositionally biased region" description="Polar residues" evidence="16">
    <location>
        <begin position="93"/>
        <end position="113"/>
    </location>
</feature>
<dbReference type="SMART" id="SM00133">
    <property type="entry name" value="S_TK_X"/>
    <property type="match status" value="1"/>
</dbReference>
<name>A0ABD2NY17_9CUCU</name>
<dbReference type="PROSITE" id="PS50042">
    <property type="entry name" value="CNMP_BINDING_3"/>
    <property type="match status" value="2"/>
</dbReference>
<comment type="caution">
    <text evidence="20">The sequence shown here is derived from an EMBL/GenBank/DDBJ whole genome shotgun (WGS) entry which is preliminary data.</text>
</comment>
<dbReference type="InterPro" id="IPR014710">
    <property type="entry name" value="RmlC-like_jellyroll"/>
</dbReference>
<sequence>MPFGCFRRSKVYNLNHQYDSKSIYSDFPKRVSSNFTSDQLQSRRETNTDVKDESINITRQISSDVERIEALNHENQVNESEKENGMKGKTDEAPSTTSNNHEYTNGNESAINETESDFSGRYSIDSLLSDTKSLDLDDTKPKIKRRAGVLPKPIHYDEDISVVKHPKSKSDEEFIKEAIAKNEFLSKVITGKRLLDVVDAFYKREIKAKEKIIKEGQSGSHMYIAAEGEFEVFKKGRGLINVMKPGDVFGELAILYNAKRFATIRSSTPAKIWVIEGIVYQHIAKRSNIEEEEEIVTFLQNVPILNQVGMDVLGKVARLLQPEFFETGTVIVKEGDQADKFYIISAGSVTITREDDGFVGQLYKGNCFGEKAILESITRQATITADSPGTECLTLTQTHFINHFGKIEDISSLTMPPQTSIIEEDVIVDNEYSALDLSEFKILKTLGVGGFGRVEFVQHKKDPSLTFALKYLKKYEMVQQEQQHHVINEMKIQMACNSPFIIRMYKTYKDNKYIYFLMEVCLGGDLWSLLQKQPNKRLDEKGARFVAGCVLEALGYLHARGIVYRDLKPENLLIDNKGYVKITDFGFAKRLAPNSKSGTFAGTPEYVAPEIILNRGHDKAVDYWAYGIFIYELLNGRTPFRSNDPSFMRTYNNILNGLDIVIFPSHIVPKAKSLITKLLKKSPEERLGCLRGGVDDIRKHKWFADFSWEKLRECKISSPYKPKLTSNTDWKYIDFFARDNDIPPDETSGWDDFF</sequence>
<evidence type="ECO:0000256" key="2">
    <source>
        <dbReference type="ARBA" id="ARBA00012428"/>
    </source>
</evidence>
<dbReference type="SUPFAM" id="SSF56112">
    <property type="entry name" value="Protein kinase-like (PK-like)"/>
    <property type="match status" value="1"/>
</dbReference>
<dbReference type="Gene3D" id="3.30.200.20">
    <property type="entry name" value="Phosphorylase Kinase, domain 1"/>
    <property type="match status" value="1"/>
</dbReference>
<evidence type="ECO:0000259" key="19">
    <source>
        <dbReference type="PROSITE" id="PS51285"/>
    </source>
</evidence>
<dbReference type="EC" id="2.7.11.12" evidence="2 12"/>
<evidence type="ECO:0000256" key="14">
    <source>
        <dbReference type="PIRSR" id="PIRSR000559-2"/>
    </source>
</evidence>
<evidence type="ECO:0000256" key="9">
    <source>
        <dbReference type="ARBA" id="ARBA00022992"/>
    </source>
</evidence>
<dbReference type="InterPro" id="IPR018488">
    <property type="entry name" value="cNMP-bd_CS"/>
</dbReference>
<dbReference type="InterPro" id="IPR035014">
    <property type="entry name" value="STKc_cGK"/>
</dbReference>
<evidence type="ECO:0000256" key="1">
    <source>
        <dbReference type="ARBA" id="ARBA00006352"/>
    </source>
</evidence>
<feature type="binding site" evidence="14 15">
    <location>
        <position position="470"/>
    </location>
    <ligand>
        <name>ATP</name>
        <dbReference type="ChEBI" id="CHEBI:30616"/>
    </ligand>
</feature>
<dbReference type="PROSITE" id="PS00888">
    <property type="entry name" value="CNMP_BINDING_1"/>
    <property type="match status" value="1"/>
</dbReference>
<feature type="domain" description="Cyclic nucleotide-binding" evidence="18">
    <location>
        <begin position="304"/>
        <end position="400"/>
    </location>
</feature>
<comment type="catalytic activity">
    <reaction evidence="11">
        <text>L-seryl-[protein] + ATP = O-phospho-L-seryl-[protein] + ADP + H(+)</text>
        <dbReference type="Rhea" id="RHEA:17989"/>
        <dbReference type="Rhea" id="RHEA-COMP:9863"/>
        <dbReference type="Rhea" id="RHEA-COMP:11604"/>
        <dbReference type="ChEBI" id="CHEBI:15378"/>
        <dbReference type="ChEBI" id="CHEBI:29999"/>
        <dbReference type="ChEBI" id="CHEBI:30616"/>
        <dbReference type="ChEBI" id="CHEBI:83421"/>
        <dbReference type="ChEBI" id="CHEBI:456216"/>
        <dbReference type="EC" id="2.7.11.12"/>
    </reaction>
</comment>
<dbReference type="InterPro" id="IPR000961">
    <property type="entry name" value="AGC-kinase_C"/>
</dbReference>
<evidence type="ECO:0000256" key="4">
    <source>
        <dbReference type="ARBA" id="ARBA00022535"/>
    </source>
</evidence>
<keyword evidence="7 12" id="KW-0418">Kinase</keyword>
<feature type="compositionally biased region" description="Basic and acidic residues" evidence="16">
    <location>
        <begin position="79"/>
        <end position="92"/>
    </location>
</feature>
<proteinExistence type="inferred from homology"/>
<dbReference type="GO" id="GO:0030553">
    <property type="term" value="F:cGMP binding"/>
    <property type="evidence" value="ECO:0007669"/>
    <property type="project" value="UniProtKB-KW"/>
</dbReference>
<evidence type="ECO:0000256" key="15">
    <source>
        <dbReference type="PROSITE-ProRule" id="PRU10141"/>
    </source>
</evidence>
<dbReference type="PIRSF" id="PIRSF000559">
    <property type="entry name" value="cGMP-dep_kinase"/>
    <property type="match status" value="1"/>
</dbReference>
<dbReference type="InterPro" id="IPR011009">
    <property type="entry name" value="Kinase-like_dom_sf"/>
</dbReference>
<organism evidence="20 21">
    <name type="scientific">Cryptolaemus montrouzieri</name>
    <dbReference type="NCBI Taxonomy" id="559131"/>
    <lineage>
        <taxon>Eukaryota</taxon>
        <taxon>Metazoa</taxon>
        <taxon>Ecdysozoa</taxon>
        <taxon>Arthropoda</taxon>
        <taxon>Hexapoda</taxon>
        <taxon>Insecta</taxon>
        <taxon>Pterygota</taxon>
        <taxon>Neoptera</taxon>
        <taxon>Endopterygota</taxon>
        <taxon>Coleoptera</taxon>
        <taxon>Polyphaga</taxon>
        <taxon>Cucujiformia</taxon>
        <taxon>Coccinelloidea</taxon>
        <taxon>Coccinellidae</taxon>
        <taxon>Scymninae</taxon>
        <taxon>Scymnini</taxon>
        <taxon>Cryptolaemus</taxon>
    </lineage>
</organism>
<evidence type="ECO:0000256" key="5">
    <source>
        <dbReference type="ARBA" id="ARBA00022679"/>
    </source>
</evidence>
<dbReference type="SMART" id="SM00100">
    <property type="entry name" value="cNMP"/>
    <property type="match status" value="2"/>
</dbReference>
<keyword evidence="6 12" id="KW-0547">Nucleotide-binding</keyword>
<dbReference type="InterPro" id="IPR002374">
    <property type="entry name" value="cGMP_dep_kinase"/>
</dbReference>
<dbReference type="AlphaFoldDB" id="A0ABD2NY17"/>
<reference evidence="20 21" key="1">
    <citation type="journal article" date="2021" name="BMC Biol.">
        <title>Horizontally acquired antibacterial genes associated with adaptive radiation of ladybird beetles.</title>
        <authorList>
            <person name="Li H.S."/>
            <person name="Tang X.F."/>
            <person name="Huang Y.H."/>
            <person name="Xu Z.Y."/>
            <person name="Chen M.L."/>
            <person name="Du X.Y."/>
            <person name="Qiu B.Y."/>
            <person name="Chen P.T."/>
            <person name="Zhang W."/>
            <person name="Slipinski A."/>
            <person name="Escalona H.E."/>
            <person name="Waterhouse R.M."/>
            <person name="Zwick A."/>
            <person name="Pang H."/>
        </authorList>
    </citation>
    <scope>NUCLEOTIDE SEQUENCE [LARGE SCALE GENOMIC DNA]</scope>
    <source>
        <strain evidence="20">SYSU2018</strain>
    </source>
</reference>
<feature type="binding site" evidence="14">
    <location>
        <begin position="446"/>
        <end position="454"/>
    </location>
    <ligand>
        <name>ATP</name>
        <dbReference type="ChEBI" id="CHEBI:30616"/>
    </ligand>
</feature>
<keyword evidence="4 12" id="KW-0140">cGMP</keyword>
<keyword evidence="9 12" id="KW-0142">cGMP-binding</keyword>
<feature type="region of interest" description="Disordered" evidence="16">
    <location>
        <begin position="73"/>
        <end position="116"/>
    </location>
</feature>
<dbReference type="InterPro" id="IPR008271">
    <property type="entry name" value="Ser/Thr_kinase_AS"/>
</dbReference>
<dbReference type="EMBL" id="JABFTP020000144">
    <property type="protein sequence ID" value="KAL3283503.1"/>
    <property type="molecule type" value="Genomic_DNA"/>
</dbReference>
<keyword evidence="8 12" id="KW-0067">ATP-binding</keyword>